<evidence type="ECO:0000256" key="5">
    <source>
        <dbReference type="ARBA" id="ARBA00023029"/>
    </source>
</evidence>
<dbReference type="Gene3D" id="1.10.268.10">
    <property type="entry name" value="Topoisomerase, domain 3"/>
    <property type="match status" value="1"/>
</dbReference>
<name>A0A1U7NFE6_9FIRM</name>
<dbReference type="OrthoDB" id="9806486at2"/>
<evidence type="ECO:0000256" key="1">
    <source>
        <dbReference type="ARBA" id="ARBA00000185"/>
    </source>
</evidence>
<dbReference type="GO" id="GO:0009330">
    <property type="term" value="C:DNA topoisomerase type II (double strand cut, ATP-hydrolyzing) complex"/>
    <property type="evidence" value="ECO:0007669"/>
    <property type="project" value="TreeGrafter"/>
</dbReference>
<dbReference type="Gene3D" id="3.30.1360.40">
    <property type="match status" value="1"/>
</dbReference>
<dbReference type="NCBIfam" id="NF004044">
    <property type="entry name" value="PRK05561.1"/>
    <property type="match status" value="1"/>
</dbReference>
<feature type="short sequence motif" description="GyrA-box" evidence="9">
    <location>
        <begin position="550"/>
        <end position="556"/>
    </location>
</feature>
<dbReference type="PANTHER" id="PTHR43493">
    <property type="entry name" value="DNA GYRASE/TOPOISOMERASE SUBUNIT A"/>
    <property type="match status" value="1"/>
</dbReference>
<evidence type="ECO:0000259" key="12">
    <source>
        <dbReference type="PROSITE" id="PS52040"/>
    </source>
</evidence>
<evidence type="ECO:0000256" key="9">
    <source>
        <dbReference type="HAMAP-Rule" id="MF_01897"/>
    </source>
</evidence>
<dbReference type="GO" id="GO:0006265">
    <property type="term" value="P:DNA topological change"/>
    <property type="evidence" value="ECO:0007669"/>
    <property type="project" value="UniProtKB-UniRule"/>
</dbReference>
<dbReference type="NCBIfam" id="TIGR01063">
    <property type="entry name" value="gyrA"/>
    <property type="match status" value="1"/>
</dbReference>
<evidence type="ECO:0000313" key="13">
    <source>
        <dbReference type="EMBL" id="OLU38965.1"/>
    </source>
</evidence>
<dbReference type="FunFam" id="3.90.199.10:FF:000001">
    <property type="entry name" value="DNA gyrase subunit A"/>
    <property type="match status" value="1"/>
</dbReference>
<feature type="active site" description="O-(5'-phospho-DNA)-tyrosine intermediate" evidence="9 10">
    <location>
        <position position="146"/>
    </location>
</feature>
<dbReference type="Gene3D" id="2.120.10.90">
    <property type="entry name" value="DNA gyrase/topoisomerase IV, subunit A, C-terminal"/>
    <property type="match status" value="1"/>
</dbReference>
<sequence>MPNEDHNQNDLNNELDEFQDEINENSEQYDAIEDIEISKEMRDSFLDYSMSVIVQRALPDVRDGMKPVHRRILYAMSRLNMTPGSAHKKSARIVGDVIGKYHPHGDTAVYEAMVRMAQDFSYRYPLVDGHGNFGSLDGDGAAAMRYTEARMSKISMEMVADLNKETVDFIENYDGDDVEPVVLPSRIPNLLVNGAMGIAVGMATNIPTHNLSETVKAIKAVMDDPDVSVPELMEYLPGPDFPTGGIIIGRKGIRDAYETGKGSIMLRAKYRVEDMGNGKKRIIYYEIPYGVNKMKMYEKMAEVVRDKLVQGVVYLNDESNREGVRIVMELKKDVQEEVIINQMFRLTPLQTTFGINMLALENGRPKQLSLKNIIVDYILHQEDVIIRRTKYELRKAQERLHIVKGLLIALDNLDELITMIRQSHDEEPILIGHMNERFGLDEIQSKAILAMQIRRLSGLEREKIENEFESLNAAIADYQDILANKERVLGIIRENLDDIAEKYGDARKTDIIEGSYDVLDEDLIPEENIILTLTDSGYIKAQQLDTYHTQNRGGKGIRSISLNEEDSIDRMITLSNHDFVLLFTNLGRVYRLKGYQFPLGSRTSKGMPIVNLLPLQENEKVTELHAYNDSSKAESLLFITSQGIVKRTPIQEFYNINRNGKIAITLNEGDQLAFVKSTLGDEEIVIAGDNGKAIRFKETEVRQMSRTASGVRGFDTAGGHVVGAATSSEGNMIFALSENGYGKQSLLDSYRLTSRGKKGVRTLNVTGKTGALVALKAVTGDEDALIATQNGQIIRVHLHNISVLGRNTQGVRVVKPNENDKVYRVTLVDHEEQDSAGDLPENLKEELPVLEGELVPEIEETTEIPEVEKEKDPA</sequence>
<dbReference type="GO" id="GO:0034335">
    <property type="term" value="F:DNA negative supercoiling activity"/>
    <property type="evidence" value="ECO:0007669"/>
    <property type="project" value="UniProtKB-ARBA"/>
</dbReference>
<dbReference type="SMART" id="SM00434">
    <property type="entry name" value="TOP4c"/>
    <property type="match status" value="1"/>
</dbReference>
<dbReference type="GeneID" id="82203035"/>
<keyword evidence="11" id="KW-0175">Coiled coil</keyword>
<evidence type="ECO:0000256" key="8">
    <source>
        <dbReference type="ARBA" id="ARBA00063644"/>
    </source>
</evidence>
<feature type="domain" description="Topo IIA-type catalytic" evidence="12">
    <location>
        <begin position="58"/>
        <end position="523"/>
    </location>
</feature>
<protein>
    <recommendedName>
        <fullName evidence="9">DNA gyrase subunit A</fullName>
        <ecNumber evidence="9">5.6.2.2</ecNumber>
    </recommendedName>
</protein>
<organism evidence="13 14">
    <name type="scientific">Ileibacterium valens</name>
    <dbReference type="NCBI Taxonomy" id="1862668"/>
    <lineage>
        <taxon>Bacteria</taxon>
        <taxon>Bacillati</taxon>
        <taxon>Bacillota</taxon>
        <taxon>Erysipelotrichia</taxon>
        <taxon>Erysipelotrichales</taxon>
        <taxon>Erysipelotrichaceae</taxon>
        <taxon>Ileibacterium</taxon>
    </lineage>
</organism>
<comment type="subcellular location">
    <subcellularLocation>
        <location evidence="9">Cytoplasm</location>
    </subcellularLocation>
</comment>
<dbReference type="SUPFAM" id="SSF56719">
    <property type="entry name" value="Type II DNA topoisomerase"/>
    <property type="match status" value="1"/>
</dbReference>
<dbReference type="GO" id="GO:0005524">
    <property type="term" value="F:ATP binding"/>
    <property type="evidence" value="ECO:0007669"/>
    <property type="project" value="UniProtKB-UniRule"/>
</dbReference>
<dbReference type="SUPFAM" id="SSF101904">
    <property type="entry name" value="GyrA/ParC C-terminal domain-like"/>
    <property type="match status" value="1"/>
</dbReference>
<comment type="catalytic activity">
    <reaction evidence="1 9 10">
        <text>ATP-dependent breakage, passage and rejoining of double-stranded DNA.</text>
        <dbReference type="EC" id="5.6.2.2"/>
    </reaction>
</comment>
<dbReference type="GO" id="GO:0003677">
    <property type="term" value="F:DNA binding"/>
    <property type="evidence" value="ECO:0007669"/>
    <property type="project" value="UniProtKB-UniRule"/>
</dbReference>
<comment type="similarity">
    <text evidence="2 9">Belongs to the type II topoisomerase GyrA/ParC subunit family.</text>
</comment>
<dbReference type="InterPro" id="IPR013757">
    <property type="entry name" value="Topo_IIA_A_a_sf"/>
</dbReference>
<dbReference type="AlphaFoldDB" id="A0A1U7NFE6"/>
<dbReference type="InterPro" id="IPR002205">
    <property type="entry name" value="Topo_IIA_dom_A"/>
</dbReference>
<dbReference type="InterPro" id="IPR005743">
    <property type="entry name" value="GyrA"/>
</dbReference>
<keyword evidence="9" id="KW-0963">Cytoplasm</keyword>
<comment type="function">
    <text evidence="9">A type II topoisomerase that negatively supercoils closed circular double-stranded (ds) DNA in an ATP-dependent manner to modulate DNA topology and maintain chromosomes in an underwound state. Negative supercoiling favors strand separation, and DNA replication, transcription, recombination and repair, all of which involve strand separation. Also able to catalyze the interconversion of other topological isomers of dsDNA rings, including catenanes and knotted rings. Type II topoisomerases break and join 2 DNA strands simultaneously in an ATP-dependent manner.</text>
</comment>
<dbReference type="GO" id="GO:0005694">
    <property type="term" value="C:chromosome"/>
    <property type="evidence" value="ECO:0007669"/>
    <property type="project" value="InterPro"/>
</dbReference>
<evidence type="ECO:0000256" key="3">
    <source>
        <dbReference type="ARBA" id="ARBA00022741"/>
    </source>
</evidence>
<reference evidence="13 14" key="1">
    <citation type="submission" date="2016-11" db="EMBL/GenBank/DDBJ databases">
        <title>Description of two novel members of the family Erysipelotrichaceae: Ileibacterium lipovorans gen. nov., sp. nov. and Dubosiella newyorkensis, gen. nov., sp. nov.</title>
        <authorList>
            <person name="Cox L.M."/>
            <person name="Sohn J."/>
            <person name="Tyrrell K.L."/>
            <person name="Citron D.M."/>
            <person name="Lawson P.A."/>
            <person name="Patel N.B."/>
            <person name="Iizumi T."/>
            <person name="Perez-Perez G.I."/>
            <person name="Goldstein E.J."/>
            <person name="Blaser M.J."/>
        </authorList>
    </citation>
    <scope>NUCLEOTIDE SEQUENCE [LARGE SCALE GENOMIC DNA]</scope>
    <source>
        <strain evidence="13 14">NYU-BL-A3</strain>
    </source>
</reference>
<comment type="subunit">
    <text evidence="9">Heterotetramer, composed of two GyrA and two GyrB chains. In the heterotetramer, GyrA contains the active site tyrosine that forms a transient covalent intermediate with DNA, while GyrB binds cofactors and catalyzes ATP hydrolysis.</text>
</comment>
<dbReference type="HAMAP" id="MF_01897">
    <property type="entry name" value="GyrA"/>
    <property type="match status" value="1"/>
</dbReference>
<dbReference type="InterPro" id="IPR035516">
    <property type="entry name" value="Gyrase/topoIV_suA_C"/>
</dbReference>
<proteinExistence type="inferred from homology"/>
<dbReference type="Pfam" id="PF03989">
    <property type="entry name" value="DNA_gyraseA_C"/>
    <property type="match status" value="6"/>
</dbReference>
<keyword evidence="6 9" id="KW-0238">DNA-binding</keyword>
<keyword evidence="14" id="KW-1185">Reference proteome</keyword>
<evidence type="ECO:0000256" key="4">
    <source>
        <dbReference type="ARBA" id="ARBA00022840"/>
    </source>
</evidence>
<keyword evidence="7 9" id="KW-0413">Isomerase</keyword>
<dbReference type="PANTHER" id="PTHR43493:SF5">
    <property type="entry name" value="DNA GYRASE SUBUNIT A, CHLOROPLASTIC_MITOCHONDRIAL"/>
    <property type="match status" value="1"/>
</dbReference>
<dbReference type="FunFam" id="2.120.10.90:FF:000005">
    <property type="entry name" value="DNA topoisomerase 4 subunit A"/>
    <property type="match status" value="1"/>
</dbReference>
<keyword evidence="5 9" id="KW-0799">Topoisomerase</keyword>
<accession>A0A1U7NFE6</accession>
<dbReference type="Gene3D" id="3.90.199.10">
    <property type="entry name" value="Topoisomerase II, domain 5"/>
    <property type="match status" value="1"/>
</dbReference>
<dbReference type="GO" id="GO:0006261">
    <property type="term" value="P:DNA-templated DNA replication"/>
    <property type="evidence" value="ECO:0007669"/>
    <property type="project" value="UniProtKB-UniRule"/>
</dbReference>
<dbReference type="InterPro" id="IPR013760">
    <property type="entry name" value="Topo_IIA-like_dom_sf"/>
</dbReference>
<evidence type="ECO:0000256" key="11">
    <source>
        <dbReference type="SAM" id="Coils"/>
    </source>
</evidence>
<dbReference type="FunFam" id="3.30.1360.40:FF:000002">
    <property type="entry name" value="DNA gyrase subunit A"/>
    <property type="match status" value="1"/>
</dbReference>
<keyword evidence="3 9" id="KW-0547">Nucleotide-binding</keyword>
<dbReference type="GO" id="GO:0005737">
    <property type="term" value="C:cytoplasm"/>
    <property type="evidence" value="ECO:0007669"/>
    <property type="project" value="UniProtKB-SubCell"/>
</dbReference>
<dbReference type="FunFam" id="1.10.268.10:FF:000001">
    <property type="entry name" value="DNA gyrase subunit A"/>
    <property type="match status" value="1"/>
</dbReference>
<keyword evidence="4 9" id="KW-0067">ATP-binding</keyword>
<evidence type="ECO:0000313" key="14">
    <source>
        <dbReference type="Proteomes" id="UP000186341"/>
    </source>
</evidence>
<dbReference type="CDD" id="cd00187">
    <property type="entry name" value="TOP4c"/>
    <property type="match status" value="1"/>
</dbReference>
<dbReference type="InterPro" id="IPR006691">
    <property type="entry name" value="GyrA/parC_rep"/>
</dbReference>
<dbReference type="Pfam" id="PF00521">
    <property type="entry name" value="DNA_topoisoIV"/>
    <property type="match status" value="1"/>
</dbReference>
<comment type="caution">
    <text evidence="13">The sequence shown here is derived from an EMBL/GenBank/DDBJ whole genome shotgun (WGS) entry which is preliminary data.</text>
</comment>
<dbReference type="RefSeq" id="WP_075819836.1">
    <property type="nucleotide sequence ID" value="NZ_CAJUTZ010000011.1"/>
</dbReference>
<evidence type="ECO:0000256" key="10">
    <source>
        <dbReference type="PROSITE-ProRule" id="PRU01384"/>
    </source>
</evidence>
<comment type="subunit">
    <text evidence="8">Heterotetramer composed of ParC and ParE.</text>
</comment>
<evidence type="ECO:0000256" key="7">
    <source>
        <dbReference type="ARBA" id="ARBA00023235"/>
    </source>
</evidence>
<dbReference type="NCBIfam" id="NF004043">
    <property type="entry name" value="PRK05560.1"/>
    <property type="match status" value="1"/>
</dbReference>
<dbReference type="PROSITE" id="PS52040">
    <property type="entry name" value="TOPO_IIA"/>
    <property type="match status" value="1"/>
</dbReference>
<dbReference type="EC" id="5.6.2.2" evidence="9"/>
<evidence type="ECO:0000256" key="2">
    <source>
        <dbReference type="ARBA" id="ARBA00008263"/>
    </source>
</evidence>
<gene>
    <name evidence="9" type="primary">gyrA</name>
    <name evidence="13" type="ORF">BO222_07535</name>
</gene>
<dbReference type="Proteomes" id="UP000186341">
    <property type="component" value="Unassembled WGS sequence"/>
</dbReference>
<dbReference type="EMBL" id="MPJW01000144">
    <property type="protein sequence ID" value="OLU38965.1"/>
    <property type="molecule type" value="Genomic_DNA"/>
</dbReference>
<feature type="coiled-coil region" evidence="11">
    <location>
        <begin position="1"/>
        <end position="35"/>
    </location>
</feature>
<dbReference type="InterPro" id="IPR013758">
    <property type="entry name" value="Topo_IIA_A/C_ab"/>
</dbReference>
<evidence type="ECO:0000256" key="6">
    <source>
        <dbReference type="ARBA" id="ARBA00023125"/>
    </source>
</evidence>
<comment type="miscellaneous">
    <text evidence="9">Few gyrases are as efficient as E.coli at forming negative supercoils. Not all organisms have 2 type II topoisomerases; in organisms with a single type II topoisomerase this enzyme also has to decatenate newly replicated chromosomes.</text>
</comment>
<dbReference type="InterPro" id="IPR050220">
    <property type="entry name" value="Type_II_DNA_Topoisomerases"/>
</dbReference>